<name>A0A2U1CH18_9BURK</name>
<dbReference type="AlphaFoldDB" id="A0A2U1CH18"/>
<proteinExistence type="inferred from homology"/>
<feature type="domain" description="ABC transporter" evidence="8">
    <location>
        <begin position="20"/>
        <end position="255"/>
    </location>
</feature>
<dbReference type="STRING" id="1231391.GCA_000308195_02238"/>
<evidence type="ECO:0000256" key="4">
    <source>
        <dbReference type="ARBA" id="ARBA00022741"/>
    </source>
</evidence>
<keyword evidence="10" id="KW-1185">Reference proteome</keyword>
<dbReference type="PANTHER" id="PTHR42794:SF1">
    <property type="entry name" value="HEMIN IMPORT ATP-BINDING PROTEIN HMUV"/>
    <property type="match status" value="1"/>
</dbReference>
<protein>
    <submittedName>
        <fullName evidence="9">Iron complex transport system ATP-binding protein</fullName>
    </submittedName>
</protein>
<keyword evidence="3" id="KW-1003">Cell membrane</keyword>
<evidence type="ECO:0000256" key="2">
    <source>
        <dbReference type="ARBA" id="ARBA00022448"/>
    </source>
</evidence>
<organism evidence="9 10">
    <name type="scientific">Pusillimonas noertemannii</name>
    <dbReference type="NCBI Taxonomy" id="305977"/>
    <lineage>
        <taxon>Bacteria</taxon>
        <taxon>Pseudomonadati</taxon>
        <taxon>Pseudomonadota</taxon>
        <taxon>Betaproteobacteria</taxon>
        <taxon>Burkholderiales</taxon>
        <taxon>Alcaligenaceae</taxon>
        <taxon>Pusillimonas</taxon>
    </lineage>
</organism>
<dbReference type="SUPFAM" id="SSF52540">
    <property type="entry name" value="P-loop containing nucleoside triphosphate hydrolases"/>
    <property type="match status" value="1"/>
</dbReference>
<dbReference type="RefSeq" id="WP_116519642.1">
    <property type="nucleotide sequence ID" value="NZ_JACCEX010000002.1"/>
</dbReference>
<dbReference type="InterPro" id="IPR003593">
    <property type="entry name" value="AAA+_ATPase"/>
</dbReference>
<comment type="function">
    <text evidence="7">Part of the ABC transporter complex HmuTUV involved in hemin import. Responsible for energy coupling to the transport system.</text>
</comment>
<keyword evidence="5 9" id="KW-0067">ATP-binding</keyword>
<evidence type="ECO:0000256" key="7">
    <source>
        <dbReference type="ARBA" id="ARBA00037066"/>
    </source>
</evidence>
<dbReference type="Pfam" id="PF00005">
    <property type="entry name" value="ABC_tran"/>
    <property type="match status" value="1"/>
</dbReference>
<keyword evidence="6" id="KW-1278">Translocase</keyword>
<keyword evidence="4" id="KW-0547">Nucleotide-binding</keyword>
<dbReference type="InterPro" id="IPR003439">
    <property type="entry name" value="ABC_transporter-like_ATP-bd"/>
</dbReference>
<evidence type="ECO:0000256" key="1">
    <source>
        <dbReference type="ARBA" id="ARBA00005417"/>
    </source>
</evidence>
<sequence length="269" mass="29136">MSQASFAAAAARMSDSSCAIATQGLDIGYGRKQVGRDITLQLAEGEILCLLGPNGSGKSTLLKTLLGLLPAQGGQLHVLGRPLAEWPRRGLARRLGYVPQAHSGEFPFTVEEIVLMGRTSHMPRYAVPGAEDRRIARESLDTLGIGALAQEPFTHISGGERQLALIARALAQQPAILVMDEPTASLDFGNQLRVLEKIRRLKHEGLAILLCTHQPEHAARLADRVALFRDGTLHATGAPDALLTVPRLAWLYGLEEDELRAWTATKYPC</sequence>
<dbReference type="GO" id="GO:0005524">
    <property type="term" value="F:ATP binding"/>
    <property type="evidence" value="ECO:0007669"/>
    <property type="project" value="UniProtKB-KW"/>
</dbReference>
<evidence type="ECO:0000259" key="8">
    <source>
        <dbReference type="PROSITE" id="PS50893"/>
    </source>
</evidence>
<dbReference type="GO" id="GO:0016887">
    <property type="term" value="F:ATP hydrolysis activity"/>
    <property type="evidence" value="ECO:0007669"/>
    <property type="project" value="InterPro"/>
</dbReference>
<dbReference type="PANTHER" id="PTHR42794">
    <property type="entry name" value="HEMIN IMPORT ATP-BINDING PROTEIN HMUV"/>
    <property type="match status" value="1"/>
</dbReference>
<dbReference type="OrthoDB" id="5296765at2"/>
<comment type="similarity">
    <text evidence="1">Belongs to the ABC transporter superfamily.</text>
</comment>
<dbReference type="CDD" id="cd03214">
    <property type="entry name" value="ABC_Iron-Siderophores_B12_Hemin"/>
    <property type="match status" value="1"/>
</dbReference>
<dbReference type="PROSITE" id="PS00211">
    <property type="entry name" value="ABC_TRANSPORTER_1"/>
    <property type="match status" value="1"/>
</dbReference>
<dbReference type="InterPro" id="IPR027417">
    <property type="entry name" value="P-loop_NTPase"/>
</dbReference>
<dbReference type="Proteomes" id="UP000246145">
    <property type="component" value="Unassembled WGS sequence"/>
</dbReference>
<evidence type="ECO:0000256" key="5">
    <source>
        <dbReference type="ARBA" id="ARBA00022840"/>
    </source>
</evidence>
<dbReference type="Gene3D" id="3.40.50.300">
    <property type="entry name" value="P-loop containing nucleotide triphosphate hydrolases"/>
    <property type="match status" value="1"/>
</dbReference>
<keyword evidence="2" id="KW-0813">Transport</keyword>
<keyword evidence="3" id="KW-0472">Membrane</keyword>
<evidence type="ECO:0000313" key="10">
    <source>
        <dbReference type="Proteomes" id="UP000246145"/>
    </source>
</evidence>
<gene>
    <name evidence="9" type="ORF">C7440_3904</name>
</gene>
<evidence type="ECO:0000256" key="6">
    <source>
        <dbReference type="ARBA" id="ARBA00022967"/>
    </source>
</evidence>
<accession>A0A2U1CH18</accession>
<dbReference type="PROSITE" id="PS50893">
    <property type="entry name" value="ABC_TRANSPORTER_2"/>
    <property type="match status" value="1"/>
</dbReference>
<reference evidence="9 10" key="1">
    <citation type="submission" date="2018-04" db="EMBL/GenBank/DDBJ databases">
        <title>Genomic Encyclopedia of Type Strains, Phase IV (KMG-IV): sequencing the most valuable type-strain genomes for metagenomic binning, comparative biology and taxonomic classification.</title>
        <authorList>
            <person name="Goeker M."/>
        </authorList>
    </citation>
    <scope>NUCLEOTIDE SEQUENCE [LARGE SCALE GENOMIC DNA]</scope>
    <source>
        <strain evidence="9 10">DSM 10065</strain>
    </source>
</reference>
<evidence type="ECO:0000313" key="9">
    <source>
        <dbReference type="EMBL" id="PVY60190.1"/>
    </source>
</evidence>
<dbReference type="FunFam" id="3.40.50.300:FF:000134">
    <property type="entry name" value="Iron-enterobactin ABC transporter ATP-binding protein"/>
    <property type="match status" value="1"/>
</dbReference>
<dbReference type="EMBL" id="QEKO01000012">
    <property type="protein sequence ID" value="PVY60190.1"/>
    <property type="molecule type" value="Genomic_DNA"/>
</dbReference>
<dbReference type="SMART" id="SM00382">
    <property type="entry name" value="AAA"/>
    <property type="match status" value="1"/>
</dbReference>
<dbReference type="InterPro" id="IPR017871">
    <property type="entry name" value="ABC_transporter-like_CS"/>
</dbReference>
<comment type="caution">
    <text evidence="9">The sequence shown here is derived from an EMBL/GenBank/DDBJ whole genome shotgun (WGS) entry which is preliminary data.</text>
</comment>
<evidence type="ECO:0000256" key="3">
    <source>
        <dbReference type="ARBA" id="ARBA00022475"/>
    </source>
</evidence>